<dbReference type="Gene3D" id="3.30.40.10">
    <property type="entry name" value="Zinc/RING finger domain, C3HC4 (zinc finger)"/>
    <property type="match status" value="1"/>
</dbReference>
<dbReference type="InterPro" id="IPR056280">
    <property type="entry name" value="AIPP2-like_SPOC"/>
</dbReference>
<dbReference type="InterPro" id="IPR019787">
    <property type="entry name" value="Znf_PHD-finger"/>
</dbReference>
<evidence type="ECO:0000256" key="1">
    <source>
        <dbReference type="ARBA" id="ARBA00022723"/>
    </source>
</evidence>
<organism evidence="8 9">
    <name type="scientific">Quercus rubra</name>
    <name type="common">Northern red oak</name>
    <name type="synonym">Quercus borealis</name>
    <dbReference type="NCBI Taxonomy" id="3512"/>
    <lineage>
        <taxon>Eukaryota</taxon>
        <taxon>Viridiplantae</taxon>
        <taxon>Streptophyta</taxon>
        <taxon>Embryophyta</taxon>
        <taxon>Tracheophyta</taxon>
        <taxon>Spermatophyta</taxon>
        <taxon>Magnoliopsida</taxon>
        <taxon>eudicotyledons</taxon>
        <taxon>Gunneridae</taxon>
        <taxon>Pentapetalae</taxon>
        <taxon>rosids</taxon>
        <taxon>fabids</taxon>
        <taxon>Fagales</taxon>
        <taxon>Fagaceae</taxon>
        <taxon>Quercus</taxon>
    </lineage>
</organism>
<proteinExistence type="predicted"/>
<dbReference type="GO" id="GO:0140566">
    <property type="term" value="F:histone reader activity"/>
    <property type="evidence" value="ECO:0007669"/>
    <property type="project" value="InterPro"/>
</dbReference>
<evidence type="ECO:0000256" key="6">
    <source>
        <dbReference type="SAM" id="MobiDB-lite"/>
    </source>
</evidence>
<evidence type="ECO:0000259" key="7">
    <source>
        <dbReference type="SMART" id="SM00249"/>
    </source>
</evidence>
<dbReference type="Pfam" id="PF23121">
    <property type="entry name" value="SPOC_AIPP2"/>
    <property type="match status" value="1"/>
</dbReference>
<dbReference type="PANTHER" id="PTHR33304:SF36">
    <property type="entry name" value="GB|AAF26970.1-RELATED"/>
    <property type="match status" value="1"/>
</dbReference>
<evidence type="ECO:0000313" key="8">
    <source>
        <dbReference type="EMBL" id="KAK4568032.1"/>
    </source>
</evidence>
<evidence type="ECO:0000256" key="4">
    <source>
        <dbReference type="ARBA" id="ARBA00023015"/>
    </source>
</evidence>
<dbReference type="InterPro" id="IPR019786">
    <property type="entry name" value="Zinc_finger_PHD-type_CS"/>
</dbReference>
<dbReference type="SMART" id="SM00249">
    <property type="entry name" value="PHD"/>
    <property type="match status" value="1"/>
</dbReference>
<keyword evidence="5" id="KW-0804">Transcription</keyword>
<dbReference type="PROSITE" id="PS01359">
    <property type="entry name" value="ZF_PHD_1"/>
    <property type="match status" value="1"/>
</dbReference>
<dbReference type="InterPro" id="IPR001965">
    <property type="entry name" value="Znf_PHD"/>
</dbReference>
<accession>A0AAN7EDQ7</accession>
<keyword evidence="4" id="KW-0805">Transcription regulation</keyword>
<dbReference type="SUPFAM" id="SSF57903">
    <property type="entry name" value="FYVE/PHD zinc finger"/>
    <property type="match status" value="1"/>
</dbReference>
<dbReference type="InterPro" id="IPR049914">
    <property type="entry name" value="PHD1-3/5-6"/>
</dbReference>
<feature type="region of interest" description="Disordered" evidence="6">
    <location>
        <begin position="69"/>
        <end position="96"/>
    </location>
</feature>
<dbReference type="InterPro" id="IPR013083">
    <property type="entry name" value="Znf_RING/FYVE/PHD"/>
</dbReference>
<keyword evidence="3" id="KW-0862">Zinc</keyword>
<evidence type="ECO:0000313" key="9">
    <source>
        <dbReference type="Proteomes" id="UP001324115"/>
    </source>
</evidence>
<gene>
    <name evidence="8" type="ORF">RGQ29_003694</name>
</gene>
<evidence type="ECO:0000256" key="3">
    <source>
        <dbReference type="ARBA" id="ARBA00022833"/>
    </source>
</evidence>
<dbReference type="PANTHER" id="PTHR33304">
    <property type="match status" value="1"/>
</dbReference>
<feature type="compositionally biased region" description="Polar residues" evidence="6">
    <location>
        <begin position="80"/>
        <end position="89"/>
    </location>
</feature>
<keyword evidence="9" id="KW-1185">Reference proteome</keyword>
<dbReference type="Pfam" id="PF00628">
    <property type="entry name" value="PHD"/>
    <property type="match status" value="1"/>
</dbReference>
<dbReference type="GO" id="GO:0034244">
    <property type="term" value="P:negative regulation of transcription elongation by RNA polymerase II"/>
    <property type="evidence" value="ECO:0007669"/>
    <property type="project" value="InterPro"/>
</dbReference>
<sequence>MRPNVTQRQVESCEICGGDQYREKIVLCNNCCTRQHIYCMQVYHSKVPRDWVCESCLSGDTVLPEAGVKEDKKRTMHTEGPSSGWQANSKRQKPIPTGKVKYMPTAEVIKLSSAPQNVSPLQMKFGPRSGPSCFTASSQSNPVGFRTATPKSSTFRVQANPRLRPSGLIMKPPRFSNVQLNSTINKQAPQVLKTVKGNETLLACKKELVIEKVDALIRDTKIQKNEKVDALIPDKKIQKNTVMSGNEALLASKMGRVIEKVDALIPDKKIQKNTVMSGNESLLASKKELVIEKVDDLTPNTKIQKNENENVDALIPDTKIQKNMVISGNEALLASKKELFIEKVDAPIPYSKIPKNEKVDALIPDTETQKNTRQSTWRPIPKGGKFQAFFKRENSDAEESELLNSLPKFKLYRDYLPALHATWRGSILVAAKPGDIYRGLLAQTGDIYCGLQAQPPRTVSGRAYALSLRLPLTLRVMLLPRSQIWADLFQNDYPDLNDIALYFSPDDKIERSKESISCLSELMEDENVILRIRIEGVDLLIFTSKQLHVDSQNVIARLEAGYILWGIFLPVKDNQTQEPARVESSIRVASTSVIDKYRHFLGDIKAGSEPFSLRAKTSPTVYTLSPS</sequence>
<dbReference type="Proteomes" id="UP001324115">
    <property type="component" value="Unassembled WGS sequence"/>
</dbReference>
<dbReference type="EMBL" id="JAXUIC010000010">
    <property type="protein sequence ID" value="KAK4568032.1"/>
    <property type="molecule type" value="Genomic_DNA"/>
</dbReference>
<keyword evidence="2" id="KW-0863">Zinc-finger</keyword>
<dbReference type="GO" id="GO:0008270">
    <property type="term" value="F:zinc ion binding"/>
    <property type="evidence" value="ECO:0007669"/>
    <property type="project" value="UniProtKB-KW"/>
</dbReference>
<protein>
    <recommendedName>
        <fullName evidence="7">Zinc finger PHD-type domain-containing protein</fullName>
    </recommendedName>
</protein>
<comment type="caution">
    <text evidence="8">The sequence shown here is derived from an EMBL/GenBank/DDBJ whole genome shotgun (WGS) entry which is preliminary data.</text>
</comment>
<evidence type="ECO:0000256" key="2">
    <source>
        <dbReference type="ARBA" id="ARBA00022771"/>
    </source>
</evidence>
<feature type="compositionally biased region" description="Polar residues" evidence="6">
    <location>
        <begin position="132"/>
        <end position="142"/>
    </location>
</feature>
<evidence type="ECO:0000256" key="5">
    <source>
        <dbReference type="ARBA" id="ARBA00023163"/>
    </source>
</evidence>
<name>A0AAN7EDQ7_QUERU</name>
<dbReference type="AlphaFoldDB" id="A0AAN7EDQ7"/>
<feature type="domain" description="Zinc finger PHD-type" evidence="7">
    <location>
        <begin position="12"/>
        <end position="57"/>
    </location>
</feature>
<reference evidence="8 9" key="1">
    <citation type="journal article" date="2023" name="G3 (Bethesda)">
        <title>A haplotype-resolved chromosome-scale genome for Quercus rubra L. provides insights into the genetics of adaptive traits for red oak species.</title>
        <authorList>
            <person name="Kapoor B."/>
            <person name="Jenkins J."/>
            <person name="Schmutz J."/>
            <person name="Zhebentyayeva T."/>
            <person name="Kuelheim C."/>
            <person name="Coggeshall M."/>
            <person name="Heim C."/>
            <person name="Lasky J.R."/>
            <person name="Leites L."/>
            <person name="Islam-Faridi N."/>
            <person name="Romero-Severson J."/>
            <person name="DeLeo V.L."/>
            <person name="Lucas S.M."/>
            <person name="Lazic D."/>
            <person name="Gailing O."/>
            <person name="Carlson J."/>
            <person name="Staton M."/>
        </authorList>
    </citation>
    <scope>NUCLEOTIDE SEQUENCE [LARGE SCALE GENOMIC DNA]</scope>
    <source>
        <strain evidence="8">Pseudo-F2</strain>
    </source>
</reference>
<feature type="region of interest" description="Disordered" evidence="6">
    <location>
        <begin position="130"/>
        <end position="153"/>
    </location>
</feature>
<dbReference type="InterPro" id="IPR011011">
    <property type="entry name" value="Znf_FYVE_PHD"/>
</dbReference>
<keyword evidence="1" id="KW-0479">Metal-binding</keyword>